<protein>
    <submittedName>
        <fullName evidence="4">Cytochrome P450</fullName>
    </submittedName>
</protein>
<name>A0ABW8K832_9GAMM</name>
<dbReference type="SUPFAM" id="SSF48264">
    <property type="entry name" value="Cytochrome P450"/>
    <property type="match status" value="1"/>
</dbReference>
<comment type="caution">
    <text evidence="4">The sequence shown here is derived from an EMBL/GenBank/DDBJ whole genome shotgun (WGS) entry which is preliminary data.</text>
</comment>
<dbReference type="RefSeq" id="WP_379983322.1">
    <property type="nucleotide sequence ID" value="NZ_JADIKD010000012.1"/>
</dbReference>
<dbReference type="Proteomes" id="UP001620408">
    <property type="component" value="Unassembled WGS sequence"/>
</dbReference>
<evidence type="ECO:0000313" key="4">
    <source>
        <dbReference type="EMBL" id="MFK2919050.1"/>
    </source>
</evidence>
<dbReference type="InterPro" id="IPR017972">
    <property type="entry name" value="Cyt_P450_CS"/>
</dbReference>
<keyword evidence="3" id="KW-0349">Heme</keyword>
<organism evidence="4 5">
    <name type="scientific">Dyella koreensis</name>
    <dbReference type="NCBI Taxonomy" id="311235"/>
    <lineage>
        <taxon>Bacteria</taxon>
        <taxon>Pseudomonadati</taxon>
        <taxon>Pseudomonadota</taxon>
        <taxon>Gammaproteobacteria</taxon>
        <taxon>Lysobacterales</taxon>
        <taxon>Rhodanobacteraceae</taxon>
        <taxon>Dyella</taxon>
    </lineage>
</organism>
<dbReference type="Pfam" id="PF00067">
    <property type="entry name" value="p450"/>
    <property type="match status" value="1"/>
</dbReference>
<sequence>MNETIASDELGLATEAPAELRYTRRIEDLPGPKGQPFVGNALQLSGRQMHQKFTAWVREFGPMFRLQVFGHTIVIVSDAATAHSVMRERPDGFRRNGGLKQIMNELHIGGVFTAEGAAWRKQRKLVMSGLNAEVIRNFFPTMVRLTERMLERWKRALAEGRAIDLRRDLKCMALDTIVGIAMGHDIDAVNQDGDPLQRDIDNMFQRLGNRTTAAFPYWRYFKLPVDRAAERSFADIETRVTEFIHHTRERMEQQRHLQRKPANMLEAMIAASEDPESEFTDEELVANAILSVIGGEDTTANSIAWMLCLLAQNPAAAAALAAETDLVLGDAPLPREWEQMKAFPYLEAAHSETQRLKAVAPYLGLTANADCVVADTFIPKNTAIIVATAGEGRDEAQFPGHERFRPERWVAELREPEEEDPSRKLFPFGGGSRLCPGRFLALTEIKVVVAMIMRNFELEPDPTAPPAKELLNFFMAPSSVPVRLKLRVPPAGELR</sequence>
<dbReference type="InterPro" id="IPR001128">
    <property type="entry name" value="Cyt_P450"/>
</dbReference>
<dbReference type="PANTHER" id="PTHR24305">
    <property type="entry name" value="CYTOCHROME P450"/>
    <property type="match status" value="1"/>
</dbReference>
<comment type="cofactor">
    <cofactor evidence="1">
        <name>heme</name>
        <dbReference type="ChEBI" id="CHEBI:30413"/>
    </cofactor>
</comment>
<evidence type="ECO:0000256" key="3">
    <source>
        <dbReference type="RuleBase" id="RU000461"/>
    </source>
</evidence>
<evidence type="ECO:0000256" key="2">
    <source>
        <dbReference type="ARBA" id="ARBA00010617"/>
    </source>
</evidence>
<keyword evidence="3" id="KW-0479">Metal-binding</keyword>
<keyword evidence="3" id="KW-0408">Iron</keyword>
<dbReference type="InterPro" id="IPR036396">
    <property type="entry name" value="Cyt_P450_sf"/>
</dbReference>
<dbReference type="PRINTS" id="PR00463">
    <property type="entry name" value="EP450I"/>
</dbReference>
<keyword evidence="5" id="KW-1185">Reference proteome</keyword>
<comment type="similarity">
    <text evidence="2 3">Belongs to the cytochrome P450 family.</text>
</comment>
<dbReference type="EMBL" id="JADIKD010000012">
    <property type="protein sequence ID" value="MFK2919050.1"/>
    <property type="molecule type" value="Genomic_DNA"/>
</dbReference>
<dbReference type="PRINTS" id="PR00385">
    <property type="entry name" value="P450"/>
</dbReference>
<evidence type="ECO:0000313" key="5">
    <source>
        <dbReference type="Proteomes" id="UP001620408"/>
    </source>
</evidence>
<reference evidence="4 5" key="1">
    <citation type="submission" date="2020-10" db="EMBL/GenBank/DDBJ databases">
        <title>Phylogeny of dyella-like bacteria.</title>
        <authorList>
            <person name="Fu J."/>
        </authorList>
    </citation>
    <scope>NUCLEOTIDE SEQUENCE [LARGE SCALE GENOMIC DNA]</scope>
    <source>
        <strain evidence="4 5">BB4</strain>
    </source>
</reference>
<evidence type="ECO:0000256" key="1">
    <source>
        <dbReference type="ARBA" id="ARBA00001971"/>
    </source>
</evidence>
<dbReference type="InterPro" id="IPR002401">
    <property type="entry name" value="Cyt_P450_E_grp-I"/>
</dbReference>
<keyword evidence="3" id="KW-0503">Monooxygenase</keyword>
<gene>
    <name evidence="4" type="ORF">ISS97_17400</name>
</gene>
<dbReference type="PROSITE" id="PS00086">
    <property type="entry name" value="CYTOCHROME_P450"/>
    <property type="match status" value="1"/>
</dbReference>
<dbReference type="Gene3D" id="1.10.630.10">
    <property type="entry name" value="Cytochrome P450"/>
    <property type="match status" value="1"/>
</dbReference>
<proteinExistence type="inferred from homology"/>
<keyword evidence="3" id="KW-0560">Oxidoreductase</keyword>
<dbReference type="PANTHER" id="PTHR24305:SF166">
    <property type="entry name" value="CYTOCHROME P450 12A4, MITOCHONDRIAL-RELATED"/>
    <property type="match status" value="1"/>
</dbReference>
<accession>A0ABW8K832</accession>
<dbReference type="InterPro" id="IPR050121">
    <property type="entry name" value="Cytochrome_P450_monoxygenase"/>
</dbReference>